<dbReference type="Proteomes" id="UP001165060">
    <property type="component" value="Unassembled WGS sequence"/>
</dbReference>
<dbReference type="Gene3D" id="1.20.1050.10">
    <property type="match status" value="1"/>
</dbReference>
<name>A0ABQ6NAV3_9STRA</name>
<dbReference type="InterPro" id="IPR036282">
    <property type="entry name" value="Glutathione-S-Trfase_C_sf"/>
</dbReference>
<gene>
    <name evidence="3" type="ORF">TeGR_g483</name>
</gene>
<accession>A0ABQ6NAV3</accession>
<proteinExistence type="predicted"/>
<dbReference type="PANTHER" id="PTHR32419:SF6">
    <property type="entry name" value="GLUTATHIONE S-TRANSFERASE OMEGA-LIKE 1-RELATED"/>
    <property type="match status" value="1"/>
</dbReference>
<dbReference type="PROSITE" id="PS50405">
    <property type="entry name" value="GST_CTER"/>
    <property type="match status" value="1"/>
</dbReference>
<feature type="domain" description="GST C-terminal" evidence="2">
    <location>
        <begin position="192"/>
        <end position="325"/>
    </location>
</feature>
<evidence type="ECO:0000313" key="3">
    <source>
        <dbReference type="EMBL" id="GMI51898.1"/>
    </source>
</evidence>
<dbReference type="Pfam" id="PF13410">
    <property type="entry name" value="GST_C_2"/>
    <property type="match status" value="1"/>
</dbReference>
<evidence type="ECO:0000256" key="1">
    <source>
        <dbReference type="SAM" id="SignalP"/>
    </source>
</evidence>
<dbReference type="SUPFAM" id="SSF52833">
    <property type="entry name" value="Thioredoxin-like"/>
    <property type="match status" value="1"/>
</dbReference>
<dbReference type="InterPro" id="IPR010987">
    <property type="entry name" value="Glutathione-S-Trfase_C-like"/>
</dbReference>
<dbReference type="PANTHER" id="PTHR32419">
    <property type="entry name" value="GLUTATHIONYL-HYDROQUINONE REDUCTASE"/>
    <property type="match status" value="1"/>
</dbReference>
<feature type="chain" id="PRO_5047521188" description="GST C-terminal domain-containing protein" evidence="1">
    <location>
        <begin position="20"/>
        <end position="340"/>
    </location>
</feature>
<dbReference type="InterPro" id="IPR036249">
    <property type="entry name" value="Thioredoxin-like_sf"/>
</dbReference>
<dbReference type="Gene3D" id="3.40.30.10">
    <property type="entry name" value="Glutaredoxin"/>
    <property type="match status" value="1"/>
</dbReference>
<reference evidence="3 4" key="1">
    <citation type="journal article" date="2023" name="Commun. Biol.">
        <title>Genome analysis of Parmales, the sister group of diatoms, reveals the evolutionary specialization of diatoms from phago-mixotrophs to photoautotrophs.</title>
        <authorList>
            <person name="Ban H."/>
            <person name="Sato S."/>
            <person name="Yoshikawa S."/>
            <person name="Yamada K."/>
            <person name="Nakamura Y."/>
            <person name="Ichinomiya M."/>
            <person name="Sato N."/>
            <person name="Blanc-Mathieu R."/>
            <person name="Endo H."/>
            <person name="Kuwata A."/>
            <person name="Ogata H."/>
        </authorList>
    </citation>
    <scope>NUCLEOTIDE SEQUENCE [LARGE SCALE GENOMIC DNA]</scope>
</reference>
<comment type="caution">
    <text evidence="3">The sequence shown here is derived from an EMBL/GenBank/DDBJ whole genome shotgun (WGS) entry which is preliminary data.</text>
</comment>
<evidence type="ECO:0000313" key="4">
    <source>
        <dbReference type="Proteomes" id="UP001165060"/>
    </source>
</evidence>
<keyword evidence="4" id="KW-1185">Reference proteome</keyword>
<dbReference type="SUPFAM" id="SSF47616">
    <property type="entry name" value="GST C-terminal domain-like"/>
    <property type="match status" value="1"/>
</dbReference>
<sequence length="340" mass="36871">MPLLLSILLLVSALRPCSPSLLSSPIPQPLFVPPVKFFLRTINSLMVSELAPHDSSGRFVRDYSAASFIAPPLPTLDPAHSYHLYLGNPCPWCHRISLALPFLSLPASVTVTMLGDDAAKATKGGWVVPGEEPLCGAQDLYGVYMNATDNSYSGRFTAPLLLDLTTSTLVSNESNDILSLLGTLSASPLVMPEGMEERAREENEYYYTHLQNGAYRCGFALSQVAYDEAAADVLAGLARLEATLADSPFVLGEEFTEVDLKLFPWACRHDGAYSKLFKAPGSLAEYPSIKRWARRVASLPGVEGSIDVGDAVGSYYRSLFMLNPSGIVPKVETDLTKLFA</sequence>
<protein>
    <recommendedName>
        <fullName evidence="2">GST C-terminal domain-containing protein</fullName>
    </recommendedName>
</protein>
<dbReference type="InterPro" id="IPR016639">
    <property type="entry name" value="GST_Omega/GSH"/>
</dbReference>
<keyword evidence="1" id="KW-0732">Signal</keyword>
<feature type="signal peptide" evidence="1">
    <location>
        <begin position="1"/>
        <end position="19"/>
    </location>
</feature>
<organism evidence="3 4">
    <name type="scientific">Tetraparma gracilis</name>
    <dbReference type="NCBI Taxonomy" id="2962635"/>
    <lineage>
        <taxon>Eukaryota</taxon>
        <taxon>Sar</taxon>
        <taxon>Stramenopiles</taxon>
        <taxon>Ochrophyta</taxon>
        <taxon>Bolidophyceae</taxon>
        <taxon>Parmales</taxon>
        <taxon>Triparmaceae</taxon>
        <taxon>Tetraparma</taxon>
    </lineage>
</organism>
<dbReference type="EMBL" id="BRYB01006204">
    <property type="protein sequence ID" value="GMI51898.1"/>
    <property type="molecule type" value="Genomic_DNA"/>
</dbReference>
<evidence type="ECO:0000259" key="2">
    <source>
        <dbReference type="PROSITE" id="PS50405"/>
    </source>
</evidence>